<sequence>MSVTALTTADPSAPEPGQTARAVAASAGTLRARLCPPMPADRVLGWAAALAVTLLAGILRFWRLTEPKGIYFDEVYYTKDAWGLMTHGYEVDSNTCSGPAFVVHPPLGKWFMAASEKLFGYQDCAGAVHGSPELGWRFASAFFGTLAVLVFTRLARRMFRSTLLGCFAGLLMTLDGLEFVQSRIGILDIFLMTGLVLALACLVLDRDHGRTRLVDRLTRTDGTESTDGTDGTYSTVGVAGGGADARYGPRLGWRPWRLAAGLCLGASMGVKWSALYTLVGFAALALAWDIGARRTAGFPAPVRGALRRDLPAWFGCYIAVPIVTFLSTWTGWFLTDGGYDRHRYGDGFVAAWRGWWSYQQAILEFHEHLSARHVAQSTPMSWLVMGRPVAYDYEGPKFGEQGCRAVEGCAREVLALGNPAVWWVGTAALVAMIALWVVRRDWRAALVLVSFGTSFLPWLAFPNRTMFFFYALPLLPFMILGITACAGLVLGPREASDTRRLVGALIFGVYLIAVVLLFAYYYPILAWETIPLDDWRDRIWFPAWIVA</sequence>
<evidence type="ECO:0000256" key="6">
    <source>
        <dbReference type="ARBA" id="ARBA00022692"/>
    </source>
</evidence>
<comment type="similarity">
    <text evidence="3 10">Belongs to the glycosyltransferase 39 family.</text>
</comment>
<accession>A0A0S4QGW3</accession>
<keyword evidence="5 10" id="KW-0808">Transferase</keyword>
<feature type="domain" description="Protein O-mannosyl-transferase C-terminal four TM" evidence="12">
    <location>
        <begin position="352"/>
        <end position="544"/>
    </location>
</feature>
<keyword evidence="4 10" id="KW-0328">Glycosyltransferase</keyword>
<dbReference type="AlphaFoldDB" id="A0A0S4QGW3"/>
<protein>
    <recommendedName>
        <fullName evidence="9 10">Polyprenol-phosphate-mannose--protein mannosyltransferase</fullName>
        <ecNumber evidence="10">2.4.1.-</ecNumber>
    </recommendedName>
</protein>
<proteinExistence type="inferred from homology"/>
<feature type="transmembrane region" description="Helical" evidence="10">
    <location>
        <begin position="502"/>
        <end position="522"/>
    </location>
</feature>
<dbReference type="Proteomes" id="UP000198802">
    <property type="component" value="Unassembled WGS sequence"/>
</dbReference>
<comment type="pathway">
    <text evidence="2 10">Protein modification; protein glycosylation.</text>
</comment>
<keyword evidence="6 10" id="KW-0812">Transmembrane</keyword>
<evidence type="ECO:0000256" key="8">
    <source>
        <dbReference type="ARBA" id="ARBA00023136"/>
    </source>
</evidence>
<keyword evidence="10" id="KW-1003">Cell membrane</keyword>
<dbReference type="InterPro" id="IPR003342">
    <property type="entry name" value="ArnT-like_N"/>
</dbReference>
<evidence type="ECO:0000256" key="5">
    <source>
        <dbReference type="ARBA" id="ARBA00022679"/>
    </source>
</evidence>
<dbReference type="Pfam" id="PF16192">
    <property type="entry name" value="PMT_4TMC"/>
    <property type="match status" value="1"/>
</dbReference>
<dbReference type="UniPathway" id="UPA00378"/>
<feature type="transmembrane region" description="Helical" evidence="10">
    <location>
        <begin position="136"/>
        <end position="155"/>
    </location>
</feature>
<dbReference type="EMBL" id="FAOZ01000003">
    <property type="protein sequence ID" value="CUU54733.1"/>
    <property type="molecule type" value="Genomic_DNA"/>
</dbReference>
<organism evidence="13 14">
    <name type="scientific">Parafrankia irregularis</name>
    <dbReference type="NCBI Taxonomy" id="795642"/>
    <lineage>
        <taxon>Bacteria</taxon>
        <taxon>Bacillati</taxon>
        <taxon>Actinomycetota</taxon>
        <taxon>Actinomycetes</taxon>
        <taxon>Frankiales</taxon>
        <taxon>Frankiaceae</taxon>
        <taxon>Parafrankia</taxon>
    </lineage>
</organism>
<evidence type="ECO:0000256" key="1">
    <source>
        <dbReference type="ARBA" id="ARBA00004127"/>
    </source>
</evidence>
<evidence type="ECO:0000313" key="14">
    <source>
        <dbReference type="Proteomes" id="UP000198802"/>
    </source>
</evidence>
<feature type="transmembrane region" description="Helical" evidence="10">
    <location>
        <begin position="162"/>
        <end position="180"/>
    </location>
</feature>
<evidence type="ECO:0000313" key="13">
    <source>
        <dbReference type="EMBL" id="CUU54733.1"/>
    </source>
</evidence>
<name>A0A0S4QGW3_9ACTN</name>
<evidence type="ECO:0000259" key="12">
    <source>
        <dbReference type="Pfam" id="PF16192"/>
    </source>
</evidence>
<dbReference type="InterPro" id="IPR027005">
    <property type="entry name" value="PMT-like"/>
</dbReference>
<dbReference type="PANTHER" id="PTHR10050:SF46">
    <property type="entry name" value="PROTEIN O-MANNOSYL-TRANSFERASE 2"/>
    <property type="match status" value="1"/>
</dbReference>
<dbReference type="InterPro" id="IPR032421">
    <property type="entry name" value="PMT_4TMC"/>
</dbReference>
<evidence type="ECO:0000256" key="7">
    <source>
        <dbReference type="ARBA" id="ARBA00022989"/>
    </source>
</evidence>
<keyword evidence="14" id="KW-1185">Reference proteome</keyword>
<keyword evidence="7 10" id="KW-1133">Transmembrane helix</keyword>
<feature type="transmembrane region" description="Helical" evidence="10">
    <location>
        <begin position="467"/>
        <end position="490"/>
    </location>
</feature>
<dbReference type="GO" id="GO:0012505">
    <property type="term" value="C:endomembrane system"/>
    <property type="evidence" value="ECO:0007669"/>
    <property type="project" value="UniProtKB-SubCell"/>
</dbReference>
<evidence type="ECO:0000256" key="10">
    <source>
        <dbReference type="RuleBase" id="RU367007"/>
    </source>
</evidence>
<dbReference type="EC" id="2.4.1.-" evidence="10"/>
<feature type="transmembrane region" description="Helical" evidence="10">
    <location>
        <begin position="312"/>
        <end position="334"/>
    </location>
</feature>
<dbReference type="Pfam" id="PF02366">
    <property type="entry name" value="PMT"/>
    <property type="match status" value="1"/>
</dbReference>
<dbReference type="PANTHER" id="PTHR10050">
    <property type="entry name" value="DOLICHYL-PHOSPHATE-MANNOSE--PROTEIN MANNOSYLTRANSFERASE"/>
    <property type="match status" value="1"/>
</dbReference>
<evidence type="ECO:0000256" key="2">
    <source>
        <dbReference type="ARBA" id="ARBA00004922"/>
    </source>
</evidence>
<feature type="transmembrane region" description="Helical" evidence="10">
    <location>
        <begin position="445"/>
        <end position="461"/>
    </location>
</feature>
<dbReference type="GO" id="GO:0005886">
    <property type="term" value="C:plasma membrane"/>
    <property type="evidence" value="ECO:0007669"/>
    <property type="project" value="UniProtKB-SubCell"/>
</dbReference>
<comment type="subcellular location">
    <subcellularLocation>
        <location evidence="10">Cell membrane</location>
    </subcellularLocation>
    <subcellularLocation>
        <location evidence="1">Endomembrane system</location>
        <topology evidence="1">Multi-pass membrane protein</topology>
    </subcellularLocation>
</comment>
<evidence type="ECO:0000256" key="3">
    <source>
        <dbReference type="ARBA" id="ARBA00007222"/>
    </source>
</evidence>
<keyword evidence="8 10" id="KW-0472">Membrane</keyword>
<reference evidence="14" key="1">
    <citation type="submission" date="2015-11" db="EMBL/GenBank/DDBJ databases">
        <authorList>
            <person name="Varghese N."/>
        </authorList>
    </citation>
    <scope>NUCLEOTIDE SEQUENCE [LARGE SCALE GENOMIC DNA]</scope>
    <source>
        <strain evidence="14">DSM 45899</strain>
    </source>
</reference>
<evidence type="ECO:0000256" key="4">
    <source>
        <dbReference type="ARBA" id="ARBA00022676"/>
    </source>
</evidence>
<feature type="transmembrane region" description="Helical" evidence="10">
    <location>
        <begin position="186"/>
        <end position="204"/>
    </location>
</feature>
<feature type="domain" description="ArnT-like N-terminal" evidence="11">
    <location>
        <begin position="51"/>
        <end position="203"/>
    </location>
</feature>
<feature type="transmembrane region" description="Helical" evidence="10">
    <location>
        <begin position="43"/>
        <end position="62"/>
    </location>
</feature>
<feature type="transmembrane region" description="Helical" evidence="10">
    <location>
        <begin position="420"/>
        <end position="438"/>
    </location>
</feature>
<evidence type="ECO:0000256" key="9">
    <source>
        <dbReference type="ARBA" id="ARBA00093617"/>
    </source>
</evidence>
<dbReference type="GO" id="GO:0004169">
    <property type="term" value="F:dolichyl-phosphate-mannose-protein mannosyltransferase activity"/>
    <property type="evidence" value="ECO:0007669"/>
    <property type="project" value="UniProtKB-UniRule"/>
</dbReference>
<evidence type="ECO:0000259" key="11">
    <source>
        <dbReference type="Pfam" id="PF02366"/>
    </source>
</evidence>
<comment type="function">
    <text evidence="10">Protein O-mannosyltransferase that catalyzes the transfer of a single mannose residue from a polyprenol phospho-mannosyl lipidic donor to the hydroxyl group of selected serine and threonine residues in acceptor proteins.</text>
</comment>
<gene>
    <name evidence="13" type="ORF">Ga0074812_103223</name>
</gene>